<dbReference type="Pfam" id="PF13850">
    <property type="entry name" value="ERGIC_N"/>
    <property type="match status" value="1"/>
</dbReference>
<dbReference type="PANTHER" id="PTHR10984:SF25">
    <property type="entry name" value="ENDOPLASMIC RETICULUM-GOLGI INTERMEDIATE COMPARTMENT PROTEIN 3"/>
    <property type="match status" value="1"/>
</dbReference>
<evidence type="ECO:0000313" key="12">
    <source>
        <dbReference type="WBParaSite" id="maker-uti_cns_0007082-snap-gene-0.10-mRNA-1"/>
    </source>
</evidence>
<evidence type="ECO:0000256" key="5">
    <source>
        <dbReference type="ARBA" id="ARBA00022989"/>
    </source>
</evidence>
<evidence type="ECO:0000256" key="7">
    <source>
        <dbReference type="ARBA" id="ARBA00040493"/>
    </source>
</evidence>
<dbReference type="Proteomes" id="UP000095280">
    <property type="component" value="Unplaced"/>
</dbReference>
<proteinExistence type="inferred from homology"/>
<dbReference type="GO" id="GO:0033116">
    <property type="term" value="C:endoplasmic reticulum-Golgi intermediate compartment membrane"/>
    <property type="evidence" value="ECO:0007669"/>
    <property type="project" value="UniProtKB-SubCell"/>
</dbReference>
<organism evidence="11 12">
    <name type="scientific">Macrostomum lignano</name>
    <dbReference type="NCBI Taxonomy" id="282301"/>
    <lineage>
        <taxon>Eukaryota</taxon>
        <taxon>Metazoa</taxon>
        <taxon>Spiralia</taxon>
        <taxon>Lophotrochozoa</taxon>
        <taxon>Platyhelminthes</taxon>
        <taxon>Rhabditophora</taxon>
        <taxon>Macrostomorpha</taxon>
        <taxon>Macrostomida</taxon>
        <taxon>Macrostomidae</taxon>
        <taxon>Macrostomum</taxon>
    </lineage>
</organism>
<evidence type="ECO:0000256" key="6">
    <source>
        <dbReference type="ARBA" id="ARBA00023136"/>
    </source>
</evidence>
<evidence type="ECO:0000259" key="10">
    <source>
        <dbReference type="Pfam" id="PF13850"/>
    </source>
</evidence>
<dbReference type="WBParaSite" id="maker-uti_cns_0007082-snap-gene-0.10-mRNA-1">
    <property type="protein sequence ID" value="maker-uti_cns_0007082-snap-gene-0.10-mRNA-1"/>
    <property type="gene ID" value="maker-uti_cns_0007082-snap-gene-0.10"/>
</dbReference>
<dbReference type="InterPro" id="IPR039542">
    <property type="entry name" value="Erv_N"/>
</dbReference>
<evidence type="ECO:0000256" key="4">
    <source>
        <dbReference type="ARBA" id="ARBA00022692"/>
    </source>
</evidence>
<dbReference type="AlphaFoldDB" id="A0A1I8HN10"/>
<evidence type="ECO:0000313" key="11">
    <source>
        <dbReference type="Proteomes" id="UP000095280"/>
    </source>
</evidence>
<dbReference type="GO" id="GO:0006888">
    <property type="term" value="P:endoplasmic reticulum to Golgi vesicle-mediated transport"/>
    <property type="evidence" value="ECO:0007669"/>
    <property type="project" value="TreeGrafter"/>
</dbReference>
<keyword evidence="6 8" id="KW-0472">Membrane</keyword>
<keyword evidence="4 8" id="KW-0812">Transmembrane</keyword>
<dbReference type="GO" id="GO:0006890">
    <property type="term" value="P:retrograde vesicle-mediated transport, Golgi to endoplasmic reticulum"/>
    <property type="evidence" value="ECO:0007669"/>
    <property type="project" value="TreeGrafter"/>
</dbReference>
<dbReference type="InterPro" id="IPR045888">
    <property type="entry name" value="Erv"/>
</dbReference>
<evidence type="ECO:0000256" key="8">
    <source>
        <dbReference type="SAM" id="Phobius"/>
    </source>
</evidence>
<comment type="subcellular location">
    <subcellularLocation>
        <location evidence="2">Endoplasmic reticulum-Golgi intermediate compartment membrane</location>
        <topology evidence="2">Multi-pass membrane protein</topology>
    </subcellularLocation>
    <subcellularLocation>
        <location evidence="1">Golgi apparatus</location>
        <location evidence="1">cis-Golgi network membrane</location>
        <topology evidence="1">Multi-pass membrane protein</topology>
    </subcellularLocation>
</comment>
<keyword evidence="11" id="KW-1185">Reference proteome</keyword>
<reference evidence="12" key="1">
    <citation type="submission" date="2016-11" db="UniProtKB">
        <authorList>
            <consortium name="WormBaseParasite"/>
        </authorList>
    </citation>
    <scope>IDENTIFICATION</scope>
</reference>
<sequence length="388" mass="42783">MAANVTKSLSNLKRLDVYSKPLEELRVRTLGGALISLVSACLMFGLFVSELRLYLSTDLNQEIFVDVTRGNKIQINVNISFPSMPCDFLTIDSMDVSGEQHIDIAHDLYKTRLDSGGREIGEQVKTQVNTAGPINVSKDGNKNEAPTAPTCGSCYGAETADRRCCNTCNDVREAYRLKGWAVVDLANYAQCREEGLDVKLRNAGHEGCRVHGHLLVNKVAGNFHFAPGKSYEQSHMHVHDLSGLRGVTFNLSHSVHSLSFGDTYDGRVNPLDGHSRVFVDGSATKLVSYYVKVVPTLYTSLNGTETSSNQYSVTKHERSSVNLPGVFFYYEISPILVRITERRRSFGHFLTSVCAIVGGVFTVASLIDAFCYHSSRVIQQKLAIGKQT</sequence>
<feature type="domain" description="Endoplasmic reticulum vesicle transporter C-terminal" evidence="9">
    <location>
        <begin position="154"/>
        <end position="368"/>
    </location>
</feature>
<feature type="domain" description="Endoplasmic reticulum vesicle transporter N-terminal" evidence="10">
    <location>
        <begin position="12"/>
        <end position="101"/>
    </location>
</feature>
<dbReference type="GO" id="GO:0030134">
    <property type="term" value="C:COPII-coated ER to Golgi transport vesicle"/>
    <property type="evidence" value="ECO:0007669"/>
    <property type="project" value="TreeGrafter"/>
</dbReference>
<name>A0A1I8HN10_9PLAT</name>
<dbReference type="GO" id="GO:0005789">
    <property type="term" value="C:endoplasmic reticulum membrane"/>
    <property type="evidence" value="ECO:0007669"/>
    <property type="project" value="TreeGrafter"/>
</dbReference>
<evidence type="ECO:0000256" key="3">
    <source>
        <dbReference type="ARBA" id="ARBA00005648"/>
    </source>
</evidence>
<dbReference type="InterPro" id="IPR012936">
    <property type="entry name" value="Erv_C"/>
</dbReference>
<evidence type="ECO:0000259" key="9">
    <source>
        <dbReference type="Pfam" id="PF07970"/>
    </source>
</evidence>
<dbReference type="Pfam" id="PF07970">
    <property type="entry name" value="COPIIcoated_ERV"/>
    <property type="match status" value="1"/>
</dbReference>
<comment type="similarity">
    <text evidence="3">Belongs to the ERGIC family.</text>
</comment>
<evidence type="ECO:0000256" key="2">
    <source>
        <dbReference type="ARBA" id="ARBA00004457"/>
    </source>
</evidence>
<accession>A0A1I8HN10</accession>
<feature type="transmembrane region" description="Helical" evidence="8">
    <location>
        <begin position="346"/>
        <end position="367"/>
    </location>
</feature>
<dbReference type="GO" id="GO:0000139">
    <property type="term" value="C:Golgi membrane"/>
    <property type="evidence" value="ECO:0007669"/>
    <property type="project" value="TreeGrafter"/>
</dbReference>
<evidence type="ECO:0000256" key="1">
    <source>
        <dbReference type="ARBA" id="ARBA00004257"/>
    </source>
</evidence>
<protein>
    <recommendedName>
        <fullName evidence="7">Endoplasmic reticulum-Golgi intermediate compartment protein 3</fullName>
    </recommendedName>
</protein>
<keyword evidence="5 8" id="KW-1133">Transmembrane helix</keyword>
<feature type="transmembrane region" description="Helical" evidence="8">
    <location>
        <begin position="29"/>
        <end position="48"/>
    </location>
</feature>
<dbReference type="PANTHER" id="PTHR10984">
    <property type="entry name" value="ENDOPLASMIC RETICULUM-GOLGI INTERMEDIATE COMPARTMENT PROTEIN"/>
    <property type="match status" value="1"/>
</dbReference>